<proteinExistence type="predicted"/>
<protein>
    <recommendedName>
        <fullName evidence="1">Wadjet protein JetD C-terminal domain-containing protein</fullName>
    </recommendedName>
</protein>
<gene>
    <name evidence="2" type="ORF">DP939_40120</name>
</gene>
<evidence type="ECO:0000259" key="1">
    <source>
        <dbReference type="Pfam" id="PF09983"/>
    </source>
</evidence>
<evidence type="ECO:0000313" key="2">
    <source>
        <dbReference type="EMBL" id="RBQ14543.1"/>
    </source>
</evidence>
<dbReference type="AlphaFoldDB" id="A0A366LM11"/>
<accession>A0A366LM11</accession>
<keyword evidence="3" id="KW-1185">Reference proteome</keyword>
<dbReference type="EMBL" id="QMEY01000032">
    <property type="protein sequence ID" value="RBQ14543.1"/>
    <property type="molecule type" value="Genomic_DNA"/>
</dbReference>
<name>A0A366LM11_9ACTN</name>
<feature type="domain" description="Wadjet protein JetD C-terminal" evidence="1">
    <location>
        <begin position="177"/>
        <end position="248"/>
    </location>
</feature>
<sequence length="333" mass="36166">MAERRVEQAGILAAFVAACPGTAGTTQARLVLSALLDELADHHLAELPRGRNGWDDALPPLPRWLRLPPQPKQDTRHPRAPSMAVWRRELAWAAADSLSSAQLDVLKTVNRWLRDTDGDDERRTVVPMRERSLEIFGDEKRLDALTATTLFAPGRLTLATLAAERIPPPLAYERVGPGSIVLVIENSDSFTTLSTLLEHRCGQVGYVAFGGGHAFEASVARISRLAGVTDIAYYGDLDEDGLTIPQRANVTAAALGLPPVRPAAGLYRLLVGQDVRGLAPKKIDPIVAERRVAWLPETIRGQAANVIVAGNRLAQEATGTVLLRRNGSWRSDL</sequence>
<dbReference type="Pfam" id="PF09983">
    <property type="entry name" value="JetD_C"/>
    <property type="match status" value="1"/>
</dbReference>
<evidence type="ECO:0000313" key="3">
    <source>
        <dbReference type="Proteomes" id="UP000253303"/>
    </source>
</evidence>
<dbReference type="OrthoDB" id="8263792at2"/>
<dbReference type="PROSITE" id="PS51257">
    <property type="entry name" value="PROKAR_LIPOPROTEIN"/>
    <property type="match status" value="1"/>
</dbReference>
<comment type="caution">
    <text evidence="2">The sequence shown here is derived from an EMBL/GenBank/DDBJ whole genome shotgun (WGS) entry which is preliminary data.</text>
</comment>
<dbReference type="InterPro" id="IPR024534">
    <property type="entry name" value="JetD_C"/>
</dbReference>
<reference evidence="2 3" key="1">
    <citation type="submission" date="2018-06" db="EMBL/GenBank/DDBJ databases">
        <title>Sphaerisporangium craniellae sp. nov., isolated from a marine sponge in the South China Sea.</title>
        <authorList>
            <person name="Li L."/>
        </authorList>
    </citation>
    <scope>NUCLEOTIDE SEQUENCE [LARGE SCALE GENOMIC DNA]</scope>
    <source>
        <strain evidence="2 3">LHW63015</strain>
    </source>
</reference>
<organism evidence="2 3">
    <name type="scientific">Spongiactinospora rosea</name>
    <dbReference type="NCBI Taxonomy" id="2248750"/>
    <lineage>
        <taxon>Bacteria</taxon>
        <taxon>Bacillati</taxon>
        <taxon>Actinomycetota</taxon>
        <taxon>Actinomycetes</taxon>
        <taxon>Streptosporangiales</taxon>
        <taxon>Streptosporangiaceae</taxon>
        <taxon>Spongiactinospora</taxon>
    </lineage>
</organism>
<dbReference type="Proteomes" id="UP000253303">
    <property type="component" value="Unassembled WGS sequence"/>
</dbReference>